<dbReference type="SUPFAM" id="SSF54427">
    <property type="entry name" value="NTF2-like"/>
    <property type="match status" value="1"/>
</dbReference>
<dbReference type="InterPro" id="IPR007627">
    <property type="entry name" value="RNA_pol_sigma70_r2"/>
</dbReference>
<name>A0AAU7JDE0_9HYPH</name>
<proteinExistence type="predicted"/>
<evidence type="ECO:0000259" key="3">
    <source>
        <dbReference type="Pfam" id="PF08281"/>
    </source>
</evidence>
<dbReference type="InterPro" id="IPR013325">
    <property type="entry name" value="RNA_pol_sigma_r2"/>
</dbReference>
<dbReference type="InterPro" id="IPR052704">
    <property type="entry name" value="ECF_Sigma-70_Domain"/>
</dbReference>
<evidence type="ECO:0000313" key="5">
    <source>
        <dbReference type="EMBL" id="XBO38402.1"/>
    </source>
</evidence>
<comment type="subunit">
    <text evidence="1">Interacts transiently with the RNA polymerase catalytic core formed by RpoA, RpoB, RpoC and RpoZ (2 alpha, 1 beta, 1 beta' and 1 omega subunit) to form the RNA polymerase holoenzyme that can initiate transcription.</text>
</comment>
<dbReference type="Gene3D" id="1.10.10.10">
    <property type="entry name" value="Winged helix-like DNA-binding domain superfamily/Winged helix DNA-binding domain"/>
    <property type="match status" value="1"/>
</dbReference>
<feature type="domain" description="RNA polymerase sigma factor 70 region 4 type 2" evidence="3">
    <location>
        <begin position="105"/>
        <end position="155"/>
    </location>
</feature>
<dbReference type="GO" id="GO:0003677">
    <property type="term" value="F:DNA binding"/>
    <property type="evidence" value="ECO:0007669"/>
    <property type="project" value="InterPro"/>
</dbReference>
<dbReference type="InterPro" id="IPR037401">
    <property type="entry name" value="SnoaL-like"/>
</dbReference>
<dbReference type="InterPro" id="IPR036388">
    <property type="entry name" value="WH-like_DNA-bd_sf"/>
</dbReference>
<dbReference type="GO" id="GO:0016987">
    <property type="term" value="F:sigma factor activity"/>
    <property type="evidence" value="ECO:0007669"/>
    <property type="project" value="InterPro"/>
</dbReference>
<feature type="domain" description="SnoaL-like" evidence="4">
    <location>
        <begin position="174"/>
        <end position="284"/>
    </location>
</feature>
<dbReference type="Gene3D" id="3.10.450.50">
    <property type="match status" value="1"/>
</dbReference>
<evidence type="ECO:0000256" key="1">
    <source>
        <dbReference type="ARBA" id="ARBA00011344"/>
    </source>
</evidence>
<dbReference type="GO" id="GO:0006352">
    <property type="term" value="P:DNA-templated transcription initiation"/>
    <property type="evidence" value="ECO:0007669"/>
    <property type="project" value="InterPro"/>
</dbReference>
<sequence>MTGPEAGAFEAMRPRLLRIAYRMLGSLAEAEDIVQDAWLRWSRADRDEVSNPAAFLSRTVTRLCLDHLKSARVKRESYVGFWLPEPLIEVAEEDGAVEAEDVSLTLMLALERLSPLERAAFLLHDVFDMPFAEVARAIGRDEAACRQLAARARAHVRSERPRYPLKGNEGEAIARAFFDAVARNDAEGLKAMLSENVVAYADGGGKKPAHLNPIYGRDKVLRLIAGLAAKPGDPPRWVQAAVIDGLPGFVAFDRWGTLQTTALAIEDGRVAAFYTMRNPDKLARVEDWLAREPRSGPGLH</sequence>
<dbReference type="Pfam" id="PF04542">
    <property type="entry name" value="Sigma70_r2"/>
    <property type="match status" value="1"/>
</dbReference>
<dbReference type="PANTHER" id="PTHR30173:SF36">
    <property type="entry name" value="ECF RNA POLYMERASE SIGMA FACTOR SIGJ"/>
    <property type="match status" value="1"/>
</dbReference>
<dbReference type="SUPFAM" id="SSF88946">
    <property type="entry name" value="Sigma2 domain of RNA polymerase sigma factors"/>
    <property type="match status" value="1"/>
</dbReference>
<dbReference type="InterPro" id="IPR013324">
    <property type="entry name" value="RNA_pol_sigma_r3/r4-like"/>
</dbReference>
<feature type="domain" description="RNA polymerase sigma-70 region 2" evidence="2">
    <location>
        <begin position="9"/>
        <end position="72"/>
    </location>
</feature>
<dbReference type="PANTHER" id="PTHR30173">
    <property type="entry name" value="SIGMA 19 FACTOR"/>
    <property type="match status" value="1"/>
</dbReference>
<dbReference type="AlphaFoldDB" id="A0AAU7JDE0"/>
<dbReference type="Pfam" id="PF12680">
    <property type="entry name" value="SnoaL_2"/>
    <property type="match status" value="1"/>
</dbReference>
<dbReference type="Gene3D" id="1.10.1740.10">
    <property type="match status" value="1"/>
</dbReference>
<dbReference type="InterPro" id="IPR032710">
    <property type="entry name" value="NTF2-like_dom_sf"/>
</dbReference>
<dbReference type="Pfam" id="PF08281">
    <property type="entry name" value="Sigma70_r4_2"/>
    <property type="match status" value="1"/>
</dbReference>
<gene>
    <name evidence="5" type="ORF">ABEG18_22290</name>
</gene>
<protein>
    <submittedName>
        <fullName evidence="5">Sigma-70 family RNA polymerase sigma factor</fullName>
    </submittedName>
</protein>
<organism evidence="5">
    <name type="scientific">Alsobacter sp. KACC 23698</name>
    <dbReference type="NCBI Taxonomy" id="3149229"/>
    <lineage>
        <taxon>Bacteria</taxon>
        <taxon>Pseudomonadati</taxon>
        <taxon>Pseudomonadota</taxon>
        <taxon>Alphaproteobacteria</taxon>
        <taxon>Hyphomicrobiales</taxon>
        <taxon>Alsobacteraceae</taxon>
        <taxon>Alsobacter</taxon>
    </lineage>
</organism>
<reference evidence="5" key="1">
    <citation type="submission" date="2024-05" db="EMBL/GenBank/DDBJ databases">
        <authorList>
            <person name="Kim S."/>
            <person name="Heo J."/>
            <person name="Choi H."/>
            <person name="Choi Y."/>
            <person name="Kwon S.-W."/>
            <person name="Kim Y."/>
        </authorList>
    </citation>
    <scope>NUCLEOTIDE SEQUENCE</scope>
    <source>
        <strain evidence="5">KACC 23698</strain>
    </source>
</reference>
<dbReference type="NCBIfam" id="NF007214">
    <property type="entry name" value="PRK09636.1"/>
    <property type="match status" value="1"/>
</dbReference>
<dbReference type="InterPro" id="IPR014284">
    <property type="entry name" value="RNA_pol_sigma-70_dom"/>
</dbReference>
<dbReference type="SUPFAM" id="SSF88659">
    <property type="entry name" value="Sigma3 and sigma4 domains of RNA polymerase sigma factors"/>
    <property type="match status" value="1"/>
</dbReference>
<dbReference type="EMBL" id="CP157484">
    <property type="protein sequence ID" value="XBO38402.1"/>
    <property type="molecule type" value="Genomic_DNA"/>
</dbReference>
<dbReference type="InterPro" id="IPR013249">
    <property type="entry name" value="RNA_pol_sigma70_r4_t2"/>
</dbReference>
<dbReference type="NCBIfam" id="TIGR02937">
    <property type="entry name" value="sigma70-ECF"/>
    <property type="match status" value="1"/>
</dbReference>
<accession>A0AAU7JDE0</accession>
<evidence type="ECO:0000259" key="2">
    <source>
        <dbReference type="Pfam" id="PF04542"/>
    </source>
</evidence>
<evidence type="ECO:0000259" key="4">
    <source>
        <dbReference type="Pfam" id="PF12680"/>
    </source>
</evidence>